<organism evidence="1 2">
    <name type="scientific">Faecalibacterium prausnitzii</name>
    <dbReference type="NCBI Taxonomy" id="853"/>
    <lineage>
        <taxon>Bacteria</taxon>
        <taxon>Bacillati</taxon>
        <taxon>Bacillota</taxon>
        <taxon>Clostridia</taxon>
        <taxon>Eubacteriales</taxon>
        <taxon>Oscillospiraceae</taxon>
        <taxon>Faecalibacterium</taxon>
    </lineage>
</organism>
<dbReference type="AlphaFoldDB" id="A0A9E1GML4"/>
<sequence length="99" mass="11264">MVENNVKKNPLDDEEEIYVNLNDLVNLRESAELKEAADAFERYLEDYAQATGMPQSVLSDICHLSVQAAHRGMEFCFMKGFELGARVMRSALEEEMMEG</sequence>
<name>A0A9E1GML4_9FIRM</name>
<evidence type="ECO:0000313" key="1">
    <source>
        <dbReference type="EMBL" id="MBS6623151.1"/>
    </source>
</evidence>
<reference evidence="1" key="1">
    <citation type="submission" date="2021-02" db="EMBL/GenBank/DDBJ databases">
        <title>Infant gut strain persistence is associated with maternal origin, phylogeny, and functional potential including surface adhesion and iron acquisition.</title>
        <authorList>
            <person name="Lou Y.C."/>
        </authorList>
    </citation>
    <scope>NUCLEOTIDE SEQUENCE</scope>
    <source>
        <strain evidence="1">L2_039_000G1_dasL2_039_000G1_maxbin2.maxbin.077</strain>
    </source>
</reference>
<dbReference type="Proteomes" id="UP000811365">
    <property type="component" value="Unassembled WGS sequence"/>
</dbReference>
<accession>A0A9E1GML4</accession>
<gene>
    <name evidence="1" type="ORF">KH315_13505</name>
</gene>
<proteinExistence type="predicted"/>
<dbReference type="EMBL" id="JAGZYH010000073">
    <property type="protein sequence ID" value="MBS6623151.1"/>
    <property type="molecule type" value="Genomic_DNA"/>
</dbReference>
<protein>
    <submittedName>
        <fullName evidence="1">Uncharacterized protein</fullName>
    </submittedName>
</protein>
<comment type="caution">
    <text evidence="1">The sequence shown here is derived from an EMBL/GenBank/DDBJ whole genome shotgun (WGS) entry which is preliminary data.</text>
</comment>
<evidence type="ECO:0000313" key="2">
    <source>
        <dbReference type="Proteomes" id="UP000811365"/>
    </source>
</evidence>